<evidence type="ECO:0000256" key="4">
    <source>
        <dbReference type="ARBA" id="ARBA00022475"/>
    </source>
</evidence>
<evidence type="ECO:0000256" key="2">
    <source>
        <dbReference type="ARBA" id="ARBA00010735"/>
    </source>
</evidence>
<dbReference type="STRING" id="430453.SAMN04487962_101343"/>
<keyword evidence="4" id="KW-1003">Cell membrane</keyword>
<evidence type="ECO:0000313" key="9">
    <source>
        <dbReference type="EMBL" id="SES72697.1"/>
    </source>
</evidence>
<reference evidence="10" key="1">
    <citation type="submission" date="2016-10" db="EMBL/GenBank/DDBJ databases">
        <authorList>
            <person name="Varghese N."/>
            <person name="Submissions S."/>
        </authorList>
    </citation>
    <scope>NUCLEOTIDE SEQUENCE [LARGE SCALE GENOMIC DNA]</scope>
    <source>
        <strain evidence="10">CGMCC 1.6489</strain>
    </source>
</reference>
<dbReference type="PANTHER" id="PTHR34979">
    <property type="entry name" value="INNER MEMBRANE PROTEIN YGAZ"/>
    <property type="match status" value="1"/>
</dbReference>
<dbReference type="PANTHER" id="PTHR34979:SF1">
    <property type="entry name" value="INNER MEMBRANE PROTEIN YGAZ"/>
    <property type="match status" value="1"/>
</dbReference>
<evidence type="ECO:0000256" key="3">
    <source>
        <dbReference type="ARBA" id="ARBA00022448"/>
    </source>
</evidence>
<evidence type="ECO:0000313" key="10">
    <source>
        <dbReference type="Proteomes" id="UP000198762"/>
    </source>
</evidence>
<comment type="subcellular location">
    <subcellularLocation>
        <location evidence="1">Cell membrane</location>
        <topology evidence="1">Multi-pass membrane protein</topology>
    </subcellularLocation>
</comment>
<evidence type="ECO:0000256" key="7">
    <source>
        <dbReference type="ARBA" id="ARBA00023136"/>
    </source>
</evidence>
<dbReference type="GO" id="GO:1903785">
    <property type="term" value="P:L-valine transmembrane transport"/>
    <property type="evidence" value="ECO:0007669"/>
    <property type="project" value="TreeGrafter"/>
</dbReference>
<evidence type="ECO:0000256" key="5">
    <source>
        <dbReference type="ARBA" id="ARBA00022692"/>
    </source>
</evidence>
<keyword evidence="7 8" id="KW-0472">Membrane</keyword>
<feature type="transmembrane region" description="Helical" evidence="8">
    <location>
        <begin position="15"/>
        <end position="33"/>
    </location>
</feature>
<evidence type="ECO:0000256" key="1">
    <source>
        <dbReference type="ARBA" id="ARBA00004651"/>
    </source>
</evidence>
<feature type="transmembrane region" description="Helical" evidence="8">
    <location>
        <begin position="131"/>
        <end position="153"/>
    </location>
</feature>
<gene>
    <name evidence="9" type="ORF">SAMN04487962_101343</name>
</gene>
<feature type="transmembrane region" description="Helical" evidence="8">
    <location>
        <begin position="202"/>
        <end position="223"/>
    </location>
</feature>
<dbReference type="Proteomes" id="UP000198762">
    <property type="component" value="Unassembled WGS sequence"/>
</dbReference>
<dbReference type="RefSeq" id="WP_091848485.1">
    <property type="nucleotide sequence ID" value="NZ_FOHZ01000001.1"/>
</dbReference>
<dbReference type="GO" id="GO:0005886">
    <property type="term" value="C:plasma membrane"/>
    <property type="evidence" value="ECO:0007669"/>
    <property type="project" value="UniProtKB-SubCell"/>
</dbReference>
<dbReference type="AlphaFoldDB" id="A0A1H9YU94"/>
<keyword evidence="10" id="KW-1185">Reference proteome</keyword>
<dbReference type="EMBL" id="FOHZ01000001">
    <property type="protein sequence ID" value="SES72697.1"/>
    <property type="molecule type" value="Genomic_DNA"/>
</dbReference>
<dbReference type="OrthoDB" id="9803444at2"/>
<evidence type="ECO:0000256" key="6">
    <source>
        <dbReference type="ARBA" id="ARBA00022989"/>
    </source>
</evidence>
<feature type="transmembrane region" description="Helical" evidence="8">
    <location>
        <begin position="165"/>
        <end position="182"/>
    </location>
</feature>
<keyword evidence="3" id="KW-0813">Transport</keyword>
<organism evidence="9 10">
    <name type="scientific">Marinobacter segnicrescens</name>
    <dbReference type="NCBI Taxonomy" id="430453"/>
    <lineage>
        <taxon>Bacteria</taxon>
        <taxon>Pseudomonadati</taxon>
        <taxon>Pseudomonadota</taxon>
        <taxon>Gammaproteobacteria</taxon>
        <taxon>Pseudomonadales</taxon>
        <taxon>Marinobacteraceae</taxon>
        <taxon>Marinobacter</taxon>
    </lineage>
</organism>
<evidence type="ECO:0000256" key="8">
    <source>
        <dbReference type="SAM" id="Phobius"/>
    </source>
</evidence>
<accession>A0A1H9YU94</accession>
<feature type="transmembrane region" description="Helical" evidence="8">
    <location>
        <begin position="71"/>
        <end position="94"/>
    </location>
</feature>
<dbReference type="Pfam" id="PF03591">
    <property type="entry name" value="AzlC"/>
    <property type="match status" value="1"/>
</dbReference>
<comment type="similarity">
    <text evidence="2">Belongs to the AzlC family.</text>
</comment>
<name>A0A1H9YU94_9GAMM</name>
<feature type="transmembrane region" description="Helical" evidence="8">
    <location>
        <begin position="101"/>
        <end position="119"/>
    </location>
</feature>
<keyword evidence="5 8" id="KW-0812">Transmembrane</keyword>
<protein>
    <submittedName>
        <fullName evidence="9">Predicted branched-chain amino acid permease (Azaleucine resistance)</fullName>
    </submittedName>
</protein>
<keyword evidence="6 8" id="KW-1133">Transmembrane helix</keyword>
<proteinExistence type="inferred from homology"/>
<sequence>MTTPAREFLKGCRNALPVTLTFSVLFVVVGAHSQASGLDLAQGLALTALVFAAPAQMAATDLIAQGAWLPALLAIIVINFRFLLMSASIAPYLGKPGRGRLLASVQMLSASTFATSFIPLREGSLQYPLSYFLGVCAASFPTAVIATATGYLVQDAIPPWLQQTMTMVLPIYFVTFLARVWPRTRFLAAGVLGLVLTPVANSLLPGFGLIVTALAVAALLMLLEPKACPKTI</sequence>
<dbReference type="InterPro" id="IPR011606">
    <property type="entry name" value="Brnchd-chn_aa_trnsp_permease"/>
</dbReference>